<dbReference type="STRING" id="1499966.U14_02833"/>
<evidence type="ECO:0000256" key="1">
    <source>
        <dbReference type="ARBA" id="ARBA00022723"/>
    </source>
</evidence>
<reference evidence="4" key="1">
    <citation type="journal article" date="2015" name="PeerJ">
        <title>First genomic representation of candidate bacterial phylum KSB3 points to enhanced environmental sensing as a trigger of wastewater bulking.</title>
        <authorList>
            <person name="Sekiguchi Y."/>
            <person name="Ohashi A."/>
            <person name="Parks D.H."/>
            <person name="Yamauchi T."/>
            <person name="Tyson G.W."/>
            <person name="Hugenholtz P."/>
        </authorList>
    </citation>
    <scope>NUCLEOTIDE SEQUENCE [LARGE SCALE GENOMIC DNA]</scope>
</reference>
<dbReference type="PROSITE" id="PS00198">
    <property type="entry name" value="4FE4S_FER_1"/>
    <property type="match status" value="1"/>
</dbReference>
<keyword evidence="1" id="KW-0479">Metal-binding</keyword>
<accession>A0A081BMH2</accession>
<dbReference type="InterPro" id="IPR017900">
    <property type="entry name" value="4Fe4S_Fe_S_CS"/>
</dbReference>
<dbReference type="SUPFAM" id="SSF46548">
    <property type="entry name" value="alpha-helical ferredoxin"/>
    <property type="match status" value="1"/>
</dbReference>
<dbReference type="HOGENOM" id="CLU_031529_0_0_0"/>
<organism evidence="4">
    <name type="scientific">Candidatus Moduliflexus flocculans</name>
    <dbReference type="NCBI Taxonomy" id="1499966"/>
    <lineage>
        <taxon>Bacteria</taxon>
        <taxon>Candidatus Moduliflexota</taxon>
        <taxon>Candidatus Moduliflexia</taxon>
        <taxon>Candidatus Moduliflexales</taxon>
        <taxon>Candidatus Moduliflexaceae</taxon>
    </lineage>
</organism>
<protein>
    <recommendedName>
        <fullName evidence="6">Glutamate synthase</fullName>
    </recommendedName>
</protein>
<dbReference type="EMBL" id="DF820457">
    <property type="protein sequence ID" value="GAK51588.1"/>
    <property type="molecule type" value="Genomic_DNA"/>
</dbReference>
<gene>
    <name evidence="4" type="ORF">U14_02833</name>
</gene>
<proteinExistence type="predicted"/>
<dbReference type="Proteomes" id="UP000030700">
    <property type="component" value="Unassembled WGS sequence"/>
</dbReference>
<dbReference type="AlphaFoldDB" id="A0A081BMH2"/>
<evidence type="ECO:0000256" key="3">
    <source>
        <dbReference type="ARBA" id="ARBA00023014"/>
    </source>
</evidence>
<dbReference type="GO" id="GO:0051536">
    <property type="term" value="F:iron-sulfur cluster binding"/>
    <property type="evidence" value="ECO:0007669"/>
    <property type="project" value="UniProtKB-KW"/>
</dbReference>
<name>A0A081BMH2_9BACT</name>
<evidence type="ECO:0000313" key="5">
    <source>
        <dbReference type="Proteomes" id="UP000030700"/>
    </source>
</evidence>
<sequence length="748" mass="84947">MSMFHPMPFSDLIRRVFVEYKRCGKILGVPEEKFYTGCSGSNLSLQYMGQTASTPFGPAAGPHTQLAQNIIAGWLTGARIFELKTVQILEDIRIPRPCIDTETIGFNVEWSQELPLDLSLREYVKAWMVIEMIAQSDLFGEEFSRHHAQTVFDLSVGYDFKGIKSKRMHDYIKKLTNAHAVIEELRAEIPDEFARFKTLEYRANIVDTITLSTFHGCPPEEIDHIVSHLLTEHRVNVVVKLNPTLLGPDIVSNIVQNMLGYEEIQLDREAFKHDLRFDQAIDLIRGMYHTASSMDKALGLKLTNTLVVKNHKRYFADEVMYLSGPPLHLLALHLLEKVRSALGDIQAHIPVSFSAGVDEHNFADVASLNVAPVTVCTDMLKAPGYAKGRAYLERLCEKMLDVDAINLPDFIMKRFRHEVDAINDVFIRLRDEVHKLGQQLPENSRYTMVEEQLQIFANLHRRVVNALKENSDSLELLTTDALIVTETLKIYNQRFGESFLVPHTFRELYHHILAAAAERNLDSLLEEVTHDPHYTYAKNKQTPKKLASHLTRYDCASCGNCIAVCPNLANFAYHVAPVTLTCQTHQLDRNGYTIHALSGGEFRIKKPLQIAHVADSCNECGVCAIHCVEQGKPHADKPRYFRSQEGWESRKDDGFFVEKDGDVEHIAGRIQGKEYQLWHNTQTNMITCSDGRIEATLNYSDHAIQNMIAVTPGGEAEIFDMRIYHILLTQLKGVLNEEDCNDVNIKYL</sequence>
<dbReference type="SUPFAM" id="SSF51395">
    <property type="entry name" value="FMN-linked oxidoreductases"/>
    <property type="match status" value="1"/>
</dbReference>
<keyword evidence="3" id="KW-0411">Iron-sulfur</keyword>
<keyword evidence="5" id="KW-1185">Reference proteome</keyword>
<evidence type="ECO:0008006" key="6">
    <source>
        <dbReference type="Google" id="ProtNLM"/>
    </source>
</evidence>
<dbReference type="GO" id="GO:0046872">
    <property type="term" value="F:metal ion binding"/>
    <property type="evidence" value="ECO:0007669"/>
    <property type="project" value="UniProtKB-KW"/>
</dbReference>
<evidence type="ECO:0000313" key="4">
    <source>
        <dbReference type="EMBL" id="GAK51588.1"/>
    </source>
</evidence>
<keyword evidence="2" id="KW-0408">Iron</keyword>
<evidence type="ECO:0000256" key="2">
    <source>
        <dbReference type="ARBA" id="ARBA00023004"/>
    </source>
</evidence>